<sequence length="227" mass="25679">MSNRDASITDQRVAEYLAENPDFFVKHSRLLGELELPHDSGKAVSLVERQVSVLRDRNMDMRQRLSNLLDNARENDRLFEKSKRLVLALLECNDLGDLVDALYYSFDKEFNIQHTRLIIFGNHQTVPSTAARIENLHVARDVIGRRIKSPKAVSGGIKDDECKFLFDKDAPHIGSAAMSVLIHGKPLGVLAIGNEDPKFYHSGMGTIFLGYIAEVLNRLLPKYIKNY</sequence>
<dbReference type="RefSeq" id="WP_303493001.1">
    <property type="nucleotide sequence ID" value="NZ_JAUOPB010000009.1"/>
</dbReference>
<dbReference type="EMBL" id="JAUOPB010000009">
    <property type="protein sequence ID" value="MDO6423305.1"/>
    <property type="molecule type" value="Genomic_DNA"/>
</dbReference>
<dbReference type="Pfam" id="PF04340">
    <property type="entry name" value="DUF484"/>
    <property type="match status" value="1"/>
</dbReference>
<dbReference type="InterPro" id="IPR029016">
    <property type="entry name" value="GAF-like_dom_sf"/>
</dbReference>
<dbReference type="Proteomes" id="UP001169760">
    <property type="component" value="Unassembled WGS sequence"/>
</dbReference>
<organism evidence="1 2">
    <name type="scientific">Saccharophagus degradans</name>
    <dbReference type="NCBI Taxonomy" id="86304"/>
    <lineage>
        <taxon>Bacteria</taxon>
        <taxon>Pseudomonadati</taxon>
        <taxon>Pseudomonadota</taxon>
        <taxon>Gammaproteobacteria</taxon>
        <taxon>Cellvibrionales</taxon>
        <taxon>Cellvibrionaceae</taxon>
        <taxon>Saccharophagus</taxon>
    </lineage>
</organism>
<comment type="caution">
    <text evidence="1">The sequence shown here is derived from an EMBL/GenBank/DDBJ whole genome shotgun (WGS) entry which is preliminary data.</text>
</comment>
<proteinExistence type="predicted"/>
<dbReference type="Gene3D" id="3.30.450.40">
    <property type="match status" value="1"/>
</dbReference>
<evidence type="ECO:0000313" key="2">
    <source>
        <dbReference type="Proteomes" id="UP001169760"/>
    </source>
</evidence>
<dbReference type="PANTHER" id="PTHR38765">
    <property type="entry name" value="DUF484 DOMAIN-CONTAINING PROTEIN"/>
    <property type="match status" value="1"/>
</dbReference>
<dbReference type="InterPro" id="IPR007435">
    <property type="entry name" value="DUF484"/>
</dbReference>
<gene>
    <name evidence="1" type="ORF">Q4521_12560</name>
</gene>
<protein>
    <submittedName>
        <fullName evidence="1">DUF484 family protein</fullName>
    </submittedName>
</protein>
<dbReference type="PANTHER" id="PTHR38765:SF1">
    <property type="entry name" value="DUF484 DOMAIN-CONTAINING PROTEIN"/>
    <property type="match status" value="1"/>
</dbReference>
<reference evidence="1" key="1">
    <citation type="submission" date="2023-07" db="EMBL/GenBank/DDBJ databases">
        <title>Genome content predicts the carbon catabolic preferences of heterotrophic bacteria.</title>
        <authorList>
            <person name="Gralka M."/>
        </authorList>
    </citation>
    <scope>NUCLEOTIDE SEQUENCE</scope>
    <source>
        <strain evidence="1">I3M17_2</strain>
    </source>
</reference>
<name>A0AAW7X7P3_9GAMM</name>
<dbReference type="AlphaFoldDB" id="A0AAW7X7P3"/>
<accession>A0AAW7X7P3</accession>
<evidence type="ECO:0000313" key="1">
    <source>
        <dbReference type="EMBL" id="MDO6423305.1"/>
    </source>
</evidence>